<dbReference type="AlphaFoldDB" id="A0A3P6AF05"/>
<name>A0A3P6AF05_BRAOL</name>
<accession>A0A3P6AF05</accession>
<sequence length="63" mass="7761">MSRLSYRYGEGEILGFKSGCWMWMKRVMLERWRLKEFKKERLKQEQEVWFQCGVISSLQNPNK</sequence>
<reference evidence="1" key="1">
    <citation type="submission" date="2018-11" db="EMBL/GenBank/DDBJ databases">
        <authorList>
            <consortium name="Genoscope - CEA"/>
            <person name="William W."/>
        </authorList>
    </citation>
    <scope>NUCLEOTIDE SEQUENCE</scope>
</reference>
<evidence type="ECO:0000313" key="1">
    <source>
        <dbReference type="EMBL" id="VDC87959.1"/>
    </source>
</evidence>
<protein>
    <submittedName>
        <fullName evidence="1">Uncharacterized protein</fullName>
    </submittedName>
</protein>
<gene>
    <name evidence="1" type="ORF">BOLC3T14103H</name>
</gene>
<proteinExistence type="predicted"/>
<organism evidence="1">
    <name type="scientific">Brassica oleracea</name>
    <name type="common">Wild cabbage</name>
    <dbReference type="NCBI Taxonomy" id="3712"/>
    <lineage>
        <taxon>Eukaryota</taxon>
        <taxon>Viridiplantae</taxon>
        <taxon>Streptophyta</taxon>
        <taxon>Embryophyta</taxon>
        <taxon>Tracheophyta</taxon>
        <taxon>Spermatophyta</taxon>
        <taxon>Magnoliopsida</taxon>
        <taxon>eudicotyledons</taxon>
        <taxon>Gunneridae</taxon>
        <taxon>Pentapetalae</taxon>
        <taxon>rosids</taxon>
        <taxon>malvids</taxon>
        <taxon>Brassicales</taxon>
        <taxon>Brassicaceae</taxon>
        <taxon>Brassiceae</taxon>
        <taxon>Brassica</taxon>
    </lineage>
</organism>
<dbReference type="EMBL" id="LR031872">
    <property type="protein sequence ID" value="VDC87959.1"/>
    <property type="molecule type" value="Genomic_DNA"/>
</dbReference>